<dbReference type="Pfam" id="PF00535">
    <property type="entry name" value="Glycos_transf_2"/>
    <property type="match status" value="1"/>
</dbReference>
<dbReference type="PANTHER" id="PTHR22916:SF3">
    <property type="entry name" value="UDP-GLCNAC:BETAGAL BETA-1,3-N-ACETYLGLUCOSAMINYLTRANSFERASE-LIKE PROTEIN 1"/>
    <property type="match status" value="1"/>
</dbReference>
<feature type="domain" description="Glycosyltransferase 2-like" evidence="1">
    <location>
        <begin position="11"/>
        <end position="117"/>
    </location>
</feature>
<protein>
    <submittedName>
        <fullName evidence="2">Rhamnosyltransferase</fullName>
    </submittedName>
</protein>
<comment type="caution">
    <text evidence="2">The sequence shown here is derived from an EMBL/GenBank/DDBJ whole genome shotgun (WGS) entry which is preliminary data.</text>
</comment>
<reference evidence="2 3" key="1">
    <citation type="submission" date="2017-11" db="EMBL/GenBank/DDBJ databases">
        <title>Animal gut microbial communities from fecal samples from Wisconsin, USA.</title>
        <authorList>
            <person name="Neumann A."/>
        </authorList>
    </citation>
    <scope>NUCLEOTIDE SEQUENCE [LARGE SCALE GENOMIC DNA]</scope>
    <source>
        <strain evidence="2 3">UWS3</strain>
    </source>
</reference>
<proteinExistence type="predicted"/>
<dbReference type="PANTHER" id="PTHR22916">
    <property type="entry name" value="GLYCOSYLTRANSFERASE"/>
    <property type="match status" value="1"/>
</dbReference>
<evidence type="ECO:0000313" key="2">
    <source>
        <dbReference type="EMBL" id="PJJ42718.1"/>
    </source>
</evidence>
<dbReference type="RefSeq" id="WP_157798069.1">
    <property type="nucleotide sequence ID" value="NZ_PGEX01000001.1"/>
</dbReference>
<organism evidence="2 3">
    <name type="scientific">Hallerella succinigenes</name>
    <dbReference type="NCBI Taxonomy" id="1896222"/>
    <lineage>
        <taxon>Bacteria</taxon>
        <taxon>Pseudomonadati</taxon>
        <taxon>Fibrobacterota</taxon>
        <taxon>Fibrobacteria</taxon>
        <taxon>Fibrobacterales</taxon>
        <taxon>Fibrobacteraceae</taxon>
        <taxon>Hallerella</taxon>
    </lineage>
</organism>
<dbReference type="EMBL" id="PGEX01000001">
    <property type="protein sequence ID" value="PJJ42718.1"/>
    <property type="molecule type" value="Genomic_DNA"/>
</dbReference>
<name>A0A2M9AAL1_9BACT</name>
<keyword evidence="2" id="KW-0808">Transferase</keyword>
<keyword evidence="3" id="KW-1185">Reference proteome</keyword>
<dbReference type="InterPro" id="IPR029044">
    <property type="entry name" value="Nucleotide-diphossugar_trans"/>
</dbReference>
<dbReference type="GO" id="GO:0016758">
    <property type="term" value="F:hexosyltransferase activity"/>
    <property type="evidence" value="ECO:0007669"/>
    <property type="project" value="UniProtKB-ARBA"/>
</dbReference>
<gene>
    <name evidence="2" type="ORF">BGX16_2762</name>
</gene>
<dbReference type="Proteomes" id="UP000231134">
    <property type="component" value="Unassembled WGS sequence"/>
</dbReference>
<sequence length="319" mass="36860">MEKMESNLRICVLMATFNGASYLREQLDSILAQIGPQISIYISDDGSTDSTPEILEDFARQFPAKIFLLPPNTRGRGACSNFFYLMQNVDSDLYLLADQDDLWMPDHVQSLYERYRNLSNAKQALPTLLFSDMKIITSDGRFLAHSFLNAEKLPNDAAPAHFYFMQNNVSGCVTLFNQALKNYVLKNPDLLWQNLSKIPMHDAFLATTAAIFGNIYFVRKALSLYRHHDKNTVGVQDITSRKHIFERLKNQSDDIKRSMQYAEFFAKYFEQELKAGELKILQEFAHLESKSKIQRILFMLRHQFLKAGSLRRCVQLWNA</sequence>
<accession>A0A2M9AAL1</accession>
<dbReference type="AlphaFoldDB" id="A0A2M9AAL1"/>
<dbReference type="SUPFAM" id="SSF53448">
    <property type="entry name" value="Nucleotide-diphospho-sugar transferases"/>
    <property type="match status" value="1"/>
</dbReference>
<dbReference type="CDD" id="cd04196">
    <property type="entry name" value="GT_2_like_d"/>
    <property type="match status" value="1"/>
</dbReference>
<dbReference type="Gene3D" id="3.90.550.10">
    <property type="entry name" value="Spore Coat Polysaccharide Biosynthesis Protein SpsA, Chain A"/>
    <property type="match status" value="1"/>
</dbReference>
<dbReference type="InterPro" id="IPR001173">
    <property type="entry name" value="Glyco_trans_2-like"/>
</dbReference>
<evidence type="ECO:0000313" key="3">
    <source>
        <dbReference type="Proteomes" id="UP000231134"/>
    </source>
</evidence>
<evidence type="ECO:0000259" key="1">
    <source>
        <dbReference type="Pfam" id="PF00535"/>
    </source>
</evidence>
<dbReference type="OrthoDB" id="9802649at2"/>